<dbReference type="Gene3D" id="3.50.30.30">
    <property type="match status" value="1"/>
</dbReference>
<keyword evidence="4 9" id="KW-0645">Protease</keyword>
<dbReference type="InterPro" id="IPR023828">
    <property type="entry name" value="Peptidase_S8_Ser-AS"/>
</dbReference>
<keyword evidence="7 9" id="KW-0720">Serine protease</keyword>
<comment type="similarity">
    <text evidence="1 9 10">Belongs to the peptidase S8 family.</text>
</comment>
<dbReference type="InterPro" id="IPR023827">
    <property type="entry name" value="Peptidase_S8_Asp-AS"/>
</dbReference>
<dbReference type="GO" id="GO:0004252">
    <property type="term" value="F:serine-type endopeptidase activity"/>
    <property type="evidence" value="ECO:0007669"/>
    <property type="project" value="UniProtKB-UniRule"/>
</dbReference>
<dbReference type="InterPro" id="IPR046450">
    <property type="entry name" value="PA_dom_sf"/>
</dbReference>
<dbReference type="GO" id="GO:0016020">
    <property type="term" value="C:membrane"/>
    <property type="evidence" value="ECO:0007669"/>
    <property type="project" value="InterPro"/>
</dbReference>
<feature type="domain" description="C5a peptidase/Subtilisin-like protease SBT2-like Fn3-like" evidence="13">
    <location>
        <begin position="600"/>
        <end position="715"/>
    </location>
</feature>
<organism evidence="14 15">
    <name type="scientific">Phascolomyces articulosus</name>
    <dbReference type="NCBI Taxonomy" id="60185"/>
    <lineage>
        <taxon>Eukaryota</taxon>
        <taxon>Fungi</taxon>
        <taxon>Fungi incertae sedis</taxon>
        <taxon>Mucoromycota</taxon>
        <taxon>Mucoromycotina</taxon>
        <taxon>Mucoromycetes</taxon>
        <taxon>Mucorales</taxon>
        <taxon>Lichtheimiaceae</taxon>
        <taxon>Phascolomyces</taxon>
    </lineage>
</organism>
<evidence type="ECO:0000256" key="4">
    <source>
        <dbReference type="ARBA" id="ARBA00022670"/>
    </source>
</evidence>
<reference evidence="14" key="1">
    <citation type="journal article" date="2022" name="IScience">
        <title>Evolution of zygomycete secretomes and the origins of terrestrial fungal ecologies.</title>
        <authorList>
            <person name="Chang Y."/>
            <person name="Wang Y."/>
            <person name="Mondo S."/>
            <person name="Ahrendt S."/>
            <person name="Andreopoulos W."/>
            <person name="Barry K."/>
            <person name="Beard J."/>
            <person name="Benny G.L."/>
            <person name="Blankenship S."/>
            <person name="Bonito G."/>
            <person name="Cuomo C."/>
            <person name="Desiro A."/>
            <person name="Gervers K.A."/>
            <person name="Hundley H."/>
            <person name="Kuo A."/>
            <person name="LaButti K."/>
            <person name="Lang B.F."/>
            <person name="Lipzen A."/>
            <person name="O'Donnell K."/>
            <person name="Pangilinan J."/>
            <person name="Reynolds N."/>
            <person name="Sandor L."/>
            <person name="Smith M.E."/>
            <person name="Tsang A."/>
            <person name="Grigoriev I.V."/>
            <person name="Stajich J.E."/>
            <person name="Spatafora J.W."/>
        </authorList>
    </citation>
    <scope>NUCLEOTIDE SEQUENCE</scope>
    <source>
        <strain evidence="14">RSA 2281</strain>
    </source>
</reference>
<dbReference type="PROSITE" id="PS00138">
    <property type="entry name" value="SUBTILASE_SER"/>
    <property type="match status" value="1"/>
</dbReference>
<dbReference type="InterPro" id="IPR022398">
    <property type="entry name" value="Peptidase_S8_His-AS"/>
</dbReference>
<evidence type="ECO:0000256" key="3">
    <source>
        <dbReference type="ARBA" id="ARBA00022525"/>
    </source>
</evidence>
<protein>
    <submittedName>
        <fullName evidence="14">Peptidase S8/S53 domain-containing protein</fullName>
    </submittedName>
</protein>
<dbReference type="Gene3D" id="2.60.40.1710">
    <property type="entry name" value="Subtilisin-like superfamily"/>
    <property type="match status" value="1"/>
</dbReference>
<dbReference type="PROSITE" id="PS51892">
    <property type="entry name" value="SUBTILASE"/>
    <property type="match status" value="1"/>
</dbReference>
<feature type="domain" description="Peptidase S8/S53" evidence="11">
    <location>
        <begin position="148"/>
        <end position="543"/>
    </location>
</feature>
<name>A0AAD5PFM4_9FUNG</name>
<evidence type="ECO:0000313" key="14">
    <source>
        <dbReference type="EMBL" id="KAI9268027.1"/>
    </source>
</evidence>
<feature type="active site" description="Charge relay system" evidence="8 9">
    <location>
        <position position="219"/>
    </location>
</feature>
<keyword evidence="2" id="KW-0134">Cell wall</keyword>
<keyword evidence="5" id="KW-0732">Signal</keyword>
<keyword evidence="3" id="KW-0964">Secreted</keyword>
<gene>
    <name evidence="14" type="ORF">BDA99DRAFT_435767</name>
</gene>
<evidence type="ECO:0000256" key="2">
    <source>
        <dbReference type="ARBA" id="ARBA00022512"/>
    </source>
</evidence>
<dbReference type="PANTHER" id="PTHR43806:SF66">
    <property type="entry name" value="SERIN ENDOPEPTIDASE"/>
    <property type="match status" value="1"/>
</dbReference>
<dbReference type="PRINTS" id="PR00723">
    <property type="entry name" value="SUBTILISIN"/>
</dbReference>
<sequence length="864" mass="91791">MSSAAKDSPSSSKLDTPLFNAFVPGRYMFEFGGSDADTDGKKVLDLLKGKFNQDADFSLDRIFDHEFIKGATFQIDQKKNHDSVYENIVKAVSDSGLVSKVYPVRLIERPKTFSSSSSSSDGATDLSRLIPHAQTQVDRVHKELKNTGKGITVGIIDSGIDYMHPALGGGFGEGYKVRYGRDLAGDEYDGAGQFGSTTPKPDDDPLDNCPPSFSGPGGHGTHVAGIIAGKADNFTGVAPDSTLGMWRIFGCNSLGSGEDLITQALLEAYDAGVDIISMSVGGLSGWNETSTARVAAHITAQGVPVVISAGNSGDLGVFTMSDGPLGEGVFGVASFDNDYKYVTTVKVGGSSASYGYSKTDDTIPNGQLVAGDKNAGSGSDACDASTVPKNVKGKLALVQSTHACPPNLQAGNLEKAGAIGIVFFGLNDMVIPPQTELANIPTVGIAQEAGQSLLAIIEKEVKVSLTFNIEKEFYRIPTGNTVSSFSSMGPSNELALSPAISGVGGYIISTLPQTIGSWGMMSGTSMAAPYVSGSIALYLKSLEGKKTTPAYVLEQFSNYAYKAPSDNTKDDVETPCRQGAGLVQVYDAIKQQVHVAPAAISFNDTANLLKTHTLTITNHGDSIASYELYNNVSVSIIPYAGNNDFQFTEPATFGTEAAKLKFSKKTIKLSPGKSVQVKVTVMPPKTNPAEHIMYSGYVQLTSGTKENKDITVPYVGIVGNQRDIPVFGQGTPILTNGTGPNVPVFGPNDTYVFDRSDVIQPIISAYLNVPAKEIKFPLFNDNGKEIGRAFSDANLYSRSYGGQPSISMKWNGTYLPTVFDIEFPLAVSLLPGEYHLGISVLKWLGNPDDEKDWETWASGPIQIK</sequence>
<evidence type="ECO:0000259" key="11">
    <source>
        <dbReference type="Pfam" id="PF00082"/>
    </source>
</evidence>
<dbReference type="Pfam" id="PF06280">
    <property type="entry name" value="fn3_5"/>
    <property type="match status" value="1"/>
</dbReference>
<feature type="domain" description="PA" evidence="12">
    <location>
        <begin position="366"/>
        <end position="453"/>
    </location>
</feature>
<evidence type="ECO:0000256" key="9">
    <source>
        <dbReference type="PROSITE-ProRule" id="PRU01240"/>
    </source>
</evidence>
<dbReference type="Pfam" id="PF02225">
    <property type="entry name" value="PA"/>
    <property type="match status" value="1"/>
</dbReference>
<evidence type="ECO:0000256" key="7">
    <source>
        <dbReference type="ARBA" id="ARBA00022825"/>
    </source>
</evidence>
<dbReference type="InterPro" id="IPR010435">
    <property type="entry name" value="C5a/SBT2-like_Fn3"/>
</dbReference>
<dbReference type="InterPro" id="IPR034187">
    <property type="entry name" value="Peptidases_S8_5"/>
</dbReference>
<comment type="caution">
    <text evidence="14">The sequence shown here is derived from an EMBL/GenBank/DDBJ whole genome shotgun (WGS) entry which is preliminary data.</text>
</comment>
<feature type="active site" description="Charge relay system" evidence="8 9">
    <location>
        <position position="157"/>
    </location>
</feature>
<dbReference type="SUPFAM" id="SSF52743">
    <property type="entry name" value="Subtilisin-like"/>
    <property type="match status" value="1"/>
</dbReference>
<dbReference type="EMBL" id="JAIXMP010000009">
    <property type="protein sequence ID" value="KAI9268027.1"/>
    <property type="molecule type" value="Genomic_DNA"/>
</dbReference>
<dbReference type="CDD" id="cd07489">
    <property type="entry name" value="Peptidases_S8_5"/>
    <property type="match status" value="1"/>
</dbReference>
<feature type="active site" description="Charge relay system" evidence="8 9">
    <location>
        <position position="525"/>
    </location>
</feature>
<dbReference type="SUPFAM" id="SSF52025">
    <property type="entry name" value="PA domain"/>
    <property type="match status" value="1"/>
</dbReference>
<dbReference type="InterPro" id="IPR050131">
    <property type="entry name" value="Peptidase_S8_subtilisin-like"/>
</dbReference>
<evidence type="ECO:0000259" key="13">
    <source>
        <dbReference type="Pfam" id="PF06280"/>
    </source>
</evidence>
<dbReference type="GO" id="GO:0006508">
    <property type="term" value="P:proteolysis"/>
    <property type="evidence" value="ECO:0007669"/>
    <property type="project" value="UniProtKB-KW"/>
</dbReference>
<evidence type="ECO:0000259" key="12">
    <source>
        <dbReference type="Pfam" id="PF02225"/>
    </source>
</evidence>
<dbReference type="GO" id="GO:0005615">
    <property type="term" value="C:extracellular space"/>
    <property type="evidence" value="ECO:0007669"/>
    <property type="project" value="TreeGrafter"/>
</dbReference>
<dbReference type="AlphaFoldDB" id="A0AAD5PFM4"/>
<dbReference type="PROSITE" id="PS00137">
    <property type="entry name" value="SUBTILASE_HIS"/>
    <property type="match status" value="1"/>
</dbReference>
<evidence type="ECO:0000313" key="15">
    <source>
        <dbReference type="Proteomes" id="UP001209540"/>
    </source>
</evidence>
<dbReference type="InterPro" id="IPR000209">
    <property type="entry name" value="Peptidase_S8/S53_dom"/>
</dbReference>
<keyword evidence="15" id="KW-1185">Reference proteome</keyword>
<dbReference type="InterPro" id="IPR015500">
    <property type="entry name" value="Peptidase_S8_subtilisin-rel"/>
</dbReference>
<dbReference type="PANTHER" id="PTHR43806">
    <property type="entry name" value="PEPTIDASE S8"/>
    <property type="match status" value="1"/>
</dbReference>
<reference evidence="14" key="2">
    <citation type="submission" date="2023-02" db="EMBL/GenBank/DDBJ databases">
        <authorList>
            <consortium name="DOE Joint Genome Institute"/>
            <person name="Mondo S.J."/>
            <person name="Chang Y."/>
            <person name="Wang Y."/>
            <person name="Ahrendt S."/>
            <person name="Andreopoulos W."/>
            <person name="Barry K."/>
            <person name="Beard J."/>
            <person name="Benny G.L."/>
            <person name="Blankenship S."/>
            <person name="Bonito G."/>
            <person name="Cuomo C."/>
            <person name="Desiro A."/>
            <person name="Gervers K.A."/>
            <person name="Hundley H."/>
            <person name="Kuo A."/>
            <person name="LaButti K."/>
            <person name="Lang B.F."/>
            <person name="Lipzen A."/>
            <person name="O'Donnell K."/>
            <person name="Pangilinan J."/>
            <person name="Reynolds N."/>
            <person name="Sandor L."/>
            <person name="Smith M.W."/>
            <person name="Tsang A."/>
            <person name="Grigoriev I.V."/>
            <person name="Stajich J.E."/>
            <person name="Spatafora J.W."/>
        </authorList>
    </citation>
    <scope>NUCLEOTIDE SEQUENCE</scope>
    <source>
        <strain evidence="14">RSA 2281</strain>
    </source>
</reference>
<evidence type="ECO:0000256" key="1">
    <source>
        <dbReference type="ARBA" id="ARBA00011073"/>
    </source>
</evidence>
<dbReference type="Pfam" id="PF00082">
    <property type="entry name" value="Peptidase_S8"/>
    <property type="match status" value="1"/>
</dbReference>
<evidence type="ECO:0000256" key="6">
    <source>
        <dbReference type="ARBA" id="ARBA00022801"/>
    </source>
</evidence>
<dbReference type="InterPro" id="IPR036852">
    <property type="entry name" value="Peptidase_S8/S53_dom_sf"/>
</dbReference>
<dbReference type="Proteomes" id="UP001209540">
    <property type="component" value="Unassembled WGS sequence"/>
</dbReference>
<evidence type="ECO:0000256" key="5">
    <source>
        <dbReference type="ARBA" id="ARBA00022729"/>
    </source>
</evidence>
<evidence type="ECO:0000256" key="10">
    <source>
        <dbReference type="RuleBase" id="RU003355"/>
    </source>
</evidence>
<dbReference type="Gene3D" id="3.40.50.200">
    <property type="entry name" value="Peptidase S8/S53 domain"/>
    <property type="match status" value="1"/>
</dbReference>
<dbReference type="InterPro" id="IPR003137">
    <property type="entry name" value="PA_domain"/>
</dbReference>
<accession>A0AAD5PFM4</accession>
<dbReference type="PROSITE" id="PS00136">
    <property type="entry name" value="SUBTILASE_ASP"/>
    <property type="match status" value="1"/>
</dbReference>
<evidence type="ECO:0000256" key="8">
    <source>
        <dbReference type="PIRSR" id="PIRSR615500-1"/>
    </source>
</evidence>
<keyword evidence="6 9" id="KW-0378">Hydrolase</keyword>
<proteinExistence type="inferred from homology"/>